<protein>
    <recommendedName>
        <fullName evidence="5">HTH lysR-type domain-containing protein</fullName>
    </recommendedName>
</protein>
<keyword evidence="2" id="KW-0805">Transcription regulation</keyword>
<dbReference type="InterPro" id="IPR000847">
    <property type="entry name" value="LysR_HTH_N"/>
</dbReference>
<gene>
    <name evidence="6" type="ORF">GCM10023200_17050</name>
</gene>
<comment type="caution">
    <text evidence="6">The sequence shown here is derived from an EMBL/GenBank/DDBJ whole genome shotgun (WGS) entry which is preliminary data.</text>
</comment>
<dbReference type="Proteomes" id="UP001500928">
    <property type="component" value="Unassembled WGS sequence"/>
</dbReference>
<dbReference type="SUPFAM" id="SSF46785">
    <property type="entry name" value="Winged helix' DNA-binding domain"/>
    <property type="match status" value="1"/>
</dbReference>
<comment type="similarity">
    <text evidence="1">Belongs to the LysR transcriptional regulatory family.</text>
</comment>
<evidence type="ECO:0000259" key="5">
    <source>
        <dbReference type="PROSITE" id="PS50931"/>
    </source>
</evidence>
<dbReference type="SUPFAM" id="SSF53850">
    <property type="entry name" value="Periplasmic binding protein-like II"/>
    <property type="match status" value="1"/>
</dbReference>
<dbReference type="RefSeq" id="WP_345412985.1">
    <property type="nucleotide sequence ID" value="NZ_BAABHO010000010.1"/>
</dbReference>
<keyword evidence="4" id="KW-0804">Transcription</keyword>
<dbReference type="Gene3D" id="3.40.190.10">
    <property type="entry name" value="Periplasmic binding protein-like II"/>
    <property type="match status" value="2"/>
</dbReference>
<dbReference type="Gene3D" id="1.10.10.10">
    <property type="entry name" value="Winged helix-like DNA-binding domain superfamily/Winged helix DNA-binding domain"/>
    <property type="match status" value="1"/>
</dbReference>
<proteinExistence type="inferred from homology"/>
<dbReference type="InterPro" id="IPR005119">
    <property type="entry name" value="LysR_subst-bd"/>
</dbReference>
<dbReference type="InterPro" id="IPR036388">
    <property type="entry name" value="WH-like_DNA-bd_sf"/>
</dbReference>
<dbReference type="PROSITE" id="PS50931">
    <property type="entry name" value="HTH_LYSR"/>
    <property type="match status" value="1"/>
</dbReference>
<evidence type="ECO:0000256" key="3">
    <source>
        <dbReference type="ARBA" id="ARBA00023125"/>
    </source>
</evidence>
<keyword evidence="3" id="KW-0238">DNA-binding</keyword>
<accession>A0ABP9ANN6</accession>
<dbReference type="InterPro" id="IPR036390">
    <property type="entry name" value="WH_DNA-bd_sf"/>
</dbReference>
<evidence type="ECO:0000256" key="2">
    <source>
        <dbReference type="ARBA" id="ARBA00023015"/>
    </source>
</evidence>
<reference evidence="7" key="1">
    <citation type="journal article" date="2019" name="Int. J. Syst. Evol. Microbiol.">
        <title>The Global Catalogue of Microorganisms (GCM) 10K type strain sequencing project: providing services to taxonomists for standard genome sequencing and annotation.</title>
        <authorList>
            <consortium name="The Broad Institute Genomics Platform"/>
            <consortium name="The Broad Institute Genome Sequencing Center for Infectious Disease"/>
            <person name="Wu L."/>
            <person name="Ma J."/>
        </authorList>
    </citation>
    <scope>NUCLEOTIDE SEQUENCE [LARGE SCALE GENOMIC DNA]</scope>
    <source>
        <strain evidence="7">JCM 17979</strain>
    </source>
</reference>
<organism evidence="6 7">
    <name type="scientific">Actinomycetospora chlora</name>
    <dbReference type="NCBI Taxonomy" id="663608"/>
    <lineage>
        <taxon>Bacteria</taxon>
        <taxon>Bacillati</taxon>
        <taxon>Actinomycetota</taxon>
        <taxon>Actinomycetes</taxon>
        <taxon>Pseudonocardiales</taxon>
        <taxon>Pseudonocardiaceae</taxon>
        <taxon>Actinomycetospora</taxon>
    </lineage>
</organism>
<keyword evidence="7" id="KW-1185">Reference proteome</keyword>
<dbReference type="PANTHER" id="PTHR30346:SF0">
    <property type="entry name" value="HCA OPERON TRANSCRIPTIONAL ACTIVATOR HCAR"/>
    <property type="match status" value="1"/>
</dbReference>
<sequence>MDIQGLRYVVTLAEERHFRKAAERHYIAPQAFGRHVRALEKEVGARLFDRTSRRVDVTPAGARLVERARDVLARVDGLAAAVRDAPPPDDEVVRVGVLGFGAADRWPELRALVAAQLPATTLVHVELDWDTQYQAVRDGDVDVAVIHDVGPVDGVRRDPLFTTARVAVVPAASPLADADRLGEDDVGGQAWVAVRGRHPGLGAWAGVTGQTSRRSPVVRTPAAIPAAVATSGLLGVHGELASRFFPHPHVRYVPLAGQDARVSVATRADDCSATALAFRQAAELVGTSRGDRNRIGT</sequence>
<evidence type="ECO:0000313" key="6">
    <source>
        <dbReference type="EMBL" id="GAA4784081.1"/>
    </source>
</evidence>
<evidence type="ECO:0000256" key="4">
    <source>
        <dbReference type="ARBA" id="ARBA00023163"/>
    </source>
</evidence>
<dbReference type="PANTHER" id="PTHR30346">
    <property type="entry name" value="TRANSCRIPTIONAL DUAL REGULATOR HCAR-RELATED"/>
    <property type="match status" value="1"/>
</dbReference>
<evidence type="ECO:0000256" key="1">
    <source>
        <dbReference type="ARBA" id="ARBA00009437"/>
    </source>
</evidence>
<name>A0ABP9ANN6_9PSEU</name>
<evidence type="ECO:0000313" key="7">
    <source>
        <dbReference type="Proteomes" id="UP001500928"/>
    </source>
</evidence>
<dbReference type="Pfam" id="PF00126">
    <property type="entry name" value="HTH_1"/>
    <property type="match status" value="1"/>
</dbReference>
<dbReference type="Pfam" id="PF03466">
    <property type="entry name" value="LysR_substrate"/>
    <property type="match status" value="1"/>
</dbReference>
<feature type="domain" description="HTH lysR-type" evidence="5">
    <location>
        <begin position="1"/>
        <end position="58"/>
    </location>
</feature>
<dbReference type="EMBL" id="BAABHO010000010">
    <property type="protein sequence ID" value="GAA4784081.1"/>
    <property type="molecule type" value="Genomic_DNA"/>
</dbReference>